<dbReference type="OrthoDB" id="1877702at2759"/>
<evidence type="ECO:0000256" key="2">
    <source>
        <dbReference type="SAM" id="SignalP"/>
    </source>
</evidence>
<accession>A0A2U1LH07</accession>
<gene>
    <name evidence="3" type="ORF">CTI12_AA492630</name>
</gene>
<dbReference type="AlphaFoldDB" id="A0A2U1LH07"/>
<sequence>MGVGYHVRIWWLVAVLALLLAACFAAGENSGFSSGDEARKIATGTQRRLLGVHLNDYGEPSANKGHDPRGKGRQPPKKKRSKKRNM</sequence>
<protein>
    <submittedName>
        <fullName evidence="3">Uncharacterized protein</fullName>
    </submittedName>
</protein>
<evidence type="ECO:0000313" key="3">
    <source>
        <dbReference type="EMBL" id="PWA48266.1"/>
    </source>
</evidence>
<comment type="caution">
    <text evidence="3">The sequence shown here is derived from an EMBL/GenBank/DDBJ whole genome shotgun (WGS) entry which is preliminary data.</text>
</comment>
<feature type="chain" id="PRO_5015657601" evidence="2">
    <location>
        <begin position="26"/>
        <end position="86"/>
    </location>
</feature>
<dbReference type="Proteomes" id="UP000245207">
    <property type="component" value="Unassembled WGS sequence"/>
</dbReference>
<dbReference type="EMBL" id="PKPP01009434">
    <property type="protein sequence ID" value="PWA48266.1"/>
    <property type="molecule type" value="Genomic_DNA"/>
</dbReference>
<feature type="signal peptide" evidence="2">
    <location>
        <begin position="1"/>
        <end position="25"/>
    </location>
</feature>
<dbReference type="PANTHER" id="PTHR37177:SF4">
    <property type="entry name" value="PROTEIN PSY1"/>
    <property type="match status" value="1"/>
</dbReference>
<keyword evidence="4" id="KW-1185">Reference proteome</keyword>
<evidence type="ECO:0000256" key="1">
    <source>
        <dbReference type="SAM" id="MobiDB-lite"/>
    </source>
</evidence>
<organism evidence="3 4">
    <name type="scientific">Artemisia annua</name>
    <name type="common">Sweet wormwood</name>
    <dbReference type="NCBI Taxonomy" id="35608"/>
    <lineage>
        <taxon>Eukaryota</taxon>
        <taxon>Viridiplantae</taxon>
        <taxon>Streptophyta</taxon>
        <taxon>Embryophyta</taxon>
        <taxon>Tracheophyta</taxon>
        <taxon>Spermatophyta</taxon>
        <taxon>Magnoliopsida</taxon>
        <taxon>eudicotyledons</taxon>
        <taxon>Gunneridae</taxon>
        <taxon>Pentapetalae</taxon>
        <taxon>asterids</taxon>
        <taxon>campanulids</taxon>
        <taxon>Asterales</taxon>
        <taxon>Asteraceae</taxon>
        <taxon>Asteroideae</taxon>
        <taxon>Anthemideae</taxon>
        <taxon>Artemisiinae</taxon>
        <taxon>Artemisia</taxon>
    </lineage>
</organism>
<reference evidence="3 4" key="1">
    <citation type="journal article" date="2018" name="Mol. Plant">
        <title>The genome of Artemisia annua provides insight into the evolution of Asteraceae family and artemisinin biosynthesis.</title>
        <authorList>
            <person name="Shen Q."/>
            <person name="Zhang L."/>
            <person name="Liao Z."/>
            <person name="Wang S."/>
            <person name="Yan T."/>
            <person name="Shi P."/>
            <person name="Liu M."/>
            <person name="Fu X."/>
            <person name="Pan Q."/>
            <person name="Wang Y."/>
            <person name="Lv Z."/>
            <person name="Lu X."/>
            <person name="Zhang F."/>
            <person name="Jiang W."/>
            <person name="Ma Y."/>
            <person name="Chen M."/>
            <person name="Hao X."/>
            <person name="Li L."/>
            <person name="Tang Y."/>
            <person name="Lv G."/>
            <person name="Zhou Y."/>
            <person name="Sun X."/>
            <person name="Brodelius P.E."/>
            <person name="Rose J.K.C."/>
            <person name="Tang K."/>
        </authorList>
    </citation>
    <scope>NUCLEOTIDE SEQUENCE [LARGE SCALE GENOMIC DNA]</scope>
    <source>
        <strain evidence="4">cv. Huhao1</strain>
        <tissue evidence="3">Leaf</tissue>
    </source>
</reference>
<keyword evidence="2" id="KW-0732">Signal</keyword>
<evidence type="ECO:0000313" key="4">
    <source>
        <dbReference type="Proteomes" id="UP000245207"/>
    </source>
</evidence>
<dbReference type="PANTHER" id="PTHR37177">
    <property type="entry name" value="PROTEIN PSY1"/>
    <property type="match status" value="1"/>
</dbReference>
<name>A0A2U1LH07_ARTAN</name>
<proteinExistence type="predicted"/>
<feature type="compositionally biased region" description="Basic residues" evidence="1">
    <location>
        <begin position="71"/>
        <end position="86"/>
    </location>
</feature>
<feature type="region of interest" description="Disordered" evidence="1">
    <location>
        <begin position="53"/>
        <end position="86"/>
    </location>
</feature>
<dbReference type="InterPro" id="IPR034430">
    <property type="entry name" value="PSY"/>
</dbReference>